<gene>
    <name evidence="2" type="ORF">MSSIH_0797</name>
    <name evidence="3" type="ORF">MSSIH_2526</name>
    <name evidence="4" type="ORF">MSSIH_3698</name>
</gene>
<dbReference type="GeneID" id="41607891"/>
<proteinExistence type="predicted"/>
<dbReference type="KEGG" id="msz:MSSIH_2526"/>
<name>A0A0E3LB62_9EURY</name>
<evidence type="ECO:0000313" key="5">
    <source>
        <dbReference type="Proteomes" id="UP000033092"/>
    </source>
</evidence>
<sequence length="522" mass="61033">MMPTRRIKKINGIEYWYEDIPYYDKEKKQIRHKSKYLGRNVNGEPVRVRDALNSSENICPVSKPLKAYNYGELLPLQWITDELKIGEYLGDLFNGKERNMILSMVFNRIARPTAMYNLKTWYESSALSLKWPELPLKSQNISNLLSKVGDSDIPSTFMGKMFRNLGTKSTLIYDLTSFSSYSQMMNLLEYGYNRDGLDLPQINLSMIVDKEKGIPVMYDIYPGSIVDVTTLKNTIKKIKAYGVEDYTLVMDRGFFSKGNIEELLHEEVPFIMPAAMTLKSVKQLMSSVQKDIESPEYLHKYNKKPIFVKPVTLEEKEFKINGYCFYDPKREIEEKNAFYSRIYDVKEKIEETAIPGWRKAGEVFKERAGYMASFYSWKQIDDHFKITIKKNAVSQRINRMGKFFLFYNGERGWMECLTVYRERDVVEKGFKTMKNDIQSLPLNTKKDSTTKGFLFVCFIGLIIRMRLLNIMKEKGILKDYTVESLLLELEKIKKIELENGESIVTELTRKQREIMEKLNLCA</sequence>
<accession>A0A0E3LB62</accession>
<dbReference type="PATRIC" id="fig|1434119.4.peg.1000"/>
<feature type="domain" description="Transposase IS4-like" evidence="1">
    <location>
        <begin position="190"/>
        <end position="459"/>
    </location>
</feature>
<dbReference type="HOGENOM" id="CLU_031289_3_1_2"/>
<evidence type="ECO:0000313" key="3">
    <source>
        <dbReference type="EMBL" id="AKB33216.1"/>
    </source>
</evidence>
<reference evidence="3 5" key="1">
    <citation type="submission" date="2014-07" db="EMBL/GenBank/DDBJ databases">
        <title>Methanogenic archaea and the global carbon cycle.</title>
        <authorList>
            <person name="Henriksen J.R."/>
            <person name="Luke J."/>
            <person name="Reinhart S."/>
            <person name="Benedict M.N."/>
            <person name="Youngblut N.D."/>
            <person name="Metcalf M.E."/>
            <person name="Whitaker R.J."/>
            <person name="Metcalf W.W."/>
        </authorList>
    </citation>
    <scope>NUCLEOTIDE SEQUENCE [LARGE SCALE GENOMIC DNA]</scope>
    <source>
        <strain evidence="3 5">HI350</strain>
    </source>
</reference>
<dbReference type="PANTHER" id="PTHR34614">
    <property type="match status" value="1"/>
</dbReference>
<dbReference type="EMBL" id="CP009507">
    <property type="protein sequence ID" value="AKB33216.1"/>
    <property type="molecule type" value="Genomic_DNA"/>
</dbReference>
<dbReference type="GO" id="GO:0003677">
    <property type="term" value="F:DNA binding"/>
    <property type="evidence" value="ECO:0007669"/>
    <property type="project" value="InterPro"/>
</dbReference>
<dbReference type="GO" id="GO:0004803">
    <property type="term" value="F:transposase activity"/>
    <property type="evidence" value="ECO:0007669"/>
    <property type="project" value="InterPro"/>
</dbReference>
<dbReference type="RefSeq" id="WP_048172854.1">
    <property type="nucleotide sequence ID" value="NZ_CP009507.1"/>
</dbReference>
<dbReference type="Proteomes" id="UP000033092">
    <property type="component" value="Chromosome"/>
</dbReference>
<dbReference type="EMBL" id="CP009507">
    <property type="protein sequence ID" value="AKB34388.1"/>
    <property type="molecule type" value="Genomic_DNA"/>
</dbReference>
<dbReference type="AlphaFoldDB" id="A0A0E3LB62"/>
<dbReference type="InterPro" id="IPR047654">
    <property type="entry name" value="IS1634_transpos"/>
</dbReference>
<dbReference type="NCBIfam" id="NF033559">
    <property type="entry name" value="transpos_IS1634"/>
    <property type="match status" value="1"/>
</dbReference>
<dbReference type="Pfam" id="PF01609">
    <property type="entry name" value="DDE_Tnp_1"/>
    <property type="match status" value="1"/>
</dbReference>
<evidence type="ECO:0000313" key="4">
    <source>
        <dbReference type="EMBL" id="AKB34388.1"/>
    </source>
</evidence>
<protein>
    <submittedName>
        <fullName evidence="3">Mobile element protein</fullName>
    </submittedName>
</protein>
<dbReference type="InterPro" id="IPR002559">
    <property type="entry name" value="Transposase_11"/>
</dbReference>
<dbReference type="KEGG" id="msz:MSSIH_0797"/>
<dbReference type="GO" id="GO:0006313">
    <property type="term" value="P:DNA transposition"/>
    <property type="evidence" value="ECO:0007669"/>
    <property type="project" value="InterPro"/>
</dbReference>
<dbReference type="PANTHER" id="PTHR34614:SF2">
    <property type="entry name" value="TRANSPOSASE IS4-LIKE DOMAIN-CONTAINING PROTEIN"/>
    <property type="match status" value="1"/>
</dbReference>
<dbReference type="KEGG" id="msz:MSSIH_3698"/>
<dbReference type="GeneID" id="24861303"/>
<organism evidence="3 5">
    <name type="scientific">Methanosarcina siciliae HI350</name>
    <dbReference type="NCBI Taxonomy" id="1434119"/>
    <lineage>
        <taxon>Archaea</taxon>
        <taxon>Methanobacteriati</taxon>
        <taxon>Methanobacteriota</taxon>
        <taxon>Stenosarchaea group</taxon>
        <taxon>Methanomicrobia</taxon>
        <taxon>Methanosarcinales</taxon>
        <taxon>Methanosarcinaceae</taxon>
        <taxon>Methanosarcina</taxon>
    </lineage>
</organism>
<evidence type="ECO:0000313" key="2">
    <source>
        <dbReference type="EMBL" id="AKB31487.1"/>
    </source>
</evidence>
<evidence type="ECO:0000259" key="1">
    <source>
        <dbReference type="Pfam" id="PF01609"/>
    </source>
</evidence>
<dbReference type="EMBL" id="CP009507">
    <property type="protein sequence ID" value="AKB31487.1"/>
    <property type="molecule type" value="Genomic_DNA"/>
</dbReference>